<accession>A0ABS3WQV1</accession>
<reference evidence="1 2" key="1">
    <citation type="submission" date="2021-02" db="EMBL/GenBank/DDBJ databases">
        <title>Streptomyces spirodelae sp. nov., isolated from duckweed.</title>
        <authorList>
            <person name="Saimee Y."/>
            <person name="Duangmal K."/>
        </authorList>
    </citation>
    <scope>NUCLEOTIDE SEQUENCE [LARGE SCALE GENOMIC DNA]</scope>
    <source>
        <strain evidence="1 2">DW4-2</strain>
    </source>
</reference>
<evidence type="ECO:0008006" key="3">
    <source>
        <dbReference type="Google" id="ProtNLM"/>
    </source>
</evidence>
<name>A0ABS3WQV1_9ACTN</name>
<dbReference type="PROSITE" id="PS51257">
    <property type="entry name" value="PROKAR_LIPOPROTEIN"/>
    <property type="match status" value="1"/>
</dbReference>
<dbReference type="EMBL" id="JAFFZN010000005">
    <property type="protein sequence ID" value="MBO8185483.1"/>
    <property type="molecule type" value="Genomic_DNA"/>
</dbReference>
<proteinExistence type="predicted"/>
<protein>
    <recommendedName>
        <fullName evidence="3">DUF3558 domain-containing protein</fullName>
    </recommendedName>
</protein>
<comment type="caution">
    <text evidence="1">The sequence shown here is derived from an EMBL/GenBank/DDBJ whole genome shotgun (WGS) entry which is preliminary data.</text>
</comment>
<dbReference type="RefSeq" id="WP_209264290.1">
    <property type="nucleotide sequence ID" value="NZ_JAFFZN010000005.1"/>
</dbReference>
<evidence type="ECO:0000313" key="1">
    <source>
        <dbReference type="EMBL" id="MBO8185483.1"/>
    </source>
</evidence>
<sequence length="208" mass="23171">MTTKCDALVIDTARTVRVVGTGFLTILLVSGCGETKREYRVPHDLCGMKVAPESIKPFLPGGKNLSENDWFRHTEEEGTCTLSVDGERQLQFSGSWTRRESVGGYHLRFPTRLQGGKYIVGEREAAAHFSCFNPKARFNLRTSPGKSGKSKSVPADTYVVRITAYHEPEGREESKKAMKDFIIPFTKELKKQLPCQEKPTKGSSATPK</sequence>
<evidence type="ECO:0000313" key="2">
    <source>
        <dbReference type="Proteomes" id="UP001518976"/>
    </source>
</evidence>
<gene>
    <name evidence="1" type="ORF">JW592_08410</name>
</gene>
<keyword evidence="2" id="KW-1185">Reference proteome</keyword>
<organism evidence="1 2">
    <name type="scientific">Streptomyces spirodelae</name>
    <dbReference type="NCBI Taxonomy" id="2812904"/>
    <lineage>
        <taxon>Bacteria</taxon>
        <taxon>Bacillati</taxon>
        <taxon>Actinomycetota</taxon>
        <taxon>Actinomycetes</taxon>
        <taxon>Kitasatosporales</taxon>
        <taxon>Streptomycetaceae</taxon>
        <taxon>Streptomyces</taxon>
    </lineage>
</organism>
<dbReference type="Proteomes" id="UP001518976">
    <property type="component" value="Unassembled WGS sequence"/>
</dbReference>